<dbReference type="PROSITE" id="PS50076">
    <property type="entry name" value="DNAJ_2"/>
    <property type="match status" value="1"/>
</dbReference>
<gene>
    <name evidence="4 6" type="primary">hscB</name>
    <name evidence="6" type="ORF">ACFOSS_16460</name>
</gene>
<dbReference type="EMBL" id="JBHSAF010000015">
    <property type="protein sequence ID" value="MFC3915036.1"/>
    <property type="molecule type" value="Genomic_DNA"/>
</dbReference>
<dbReference type="CDD" id="cd06257">
    <property type="entry name" value="DnaJ"/>
    <property type="match status" value="1"/>
</dbReference>
<keyword evidence="2 4" id="KW-0143">Chaperone</keyword>
<evidence type="ECO:0000256" key="1">
    <source>
        <dbReference type="ARBA" id="ARBA00010476"/>
    </source>
</evidence>
<dbReference type="NCBIfam" id="NF003449">
    <property type="entry name" value="PRK05014.1"/>
    <property type="match status" value="1"/>
</dbReference>
<dbReference type="Gene3D" id="1.20.1280.20">
    <property type="entry name" value="HscB, C-terminal domain"/>
    <property type="match status" value="1"/>
</dbReference>
<protein>
    <recommendedName>
        <fullName evidence="4">Co-chaperone protein HscB homolog</fullName>
    </recommendedName>
</protein>
<dbReference type="Proteomes" id="UP001595692">
    <property type="component" value="Unassembled WGS sequence"/>
</dbReference>
<dbReference type="NCBIfam" id="TIGR00714">
    <property type="entry name" value="hscB"/>
    <property type="match status" value="1"/>
</dbReference>
<dbReference type="SMART" id="SM00271">
    <property type="entry name" value="DnaJ"/>
    <property type="match status" value="1"/>
</dbReference>
<evidence type="ECO:0000256" key="2">
    <source>
        <dbReference type="ARBA" id="ARBA00023186"/>
    </source>
</evidence>
<name>A0ABV8CTD8_9GAMM</name>
<dbReference type="InterPro" id="IPR001623">
    <property type="entry name" value="DnaJ_domain"/>
</dbReference>
<comment type="caution">
    <text evidence="6">The sequence shown here is derived from an EMBL/GenBank/DDBJ whole genome shotgun (WGS) entry which is preliminary data.</text>
</comment>
<dbReference type="Pfam" id="PF00226">
    <property type="entry name" value="DnaJ"/>
    <property type="match status" value="1"/>
</dbReference>
<dbReference type="InterPro" id="IPR036386">
    <property type="entry name" value="HscB_C_sf"/>
</dbReference>
<dbReference type="PANTHER" id="PTHR14021">
    <property type="entry name" value="IRON-SULFUR CLUSTER CO-CHAPERONE PROTEIN HSCB"/>
    <property type="match status" value="1"/>
</dbReference>
<comment type="subunit">
    <text evidence="4">Interacts with HscA and stimulates its ATPase activity.</text>
</comment>
<comment type="similarity">
    <text evidence="1 4">Belongs to the HscB family.</text>
</comment>
<sequence length="172" mass="20127">MNYFELFQLPPQLMLDTALLAERYRALQQQYHPDRFAAAPESERLQALQHAAEINSAYQTLKDALSRAEYLLSLQGLDIRGEQQTLQDTTFLLQQLEWREELEALREHADPDAAIPVFEQRISSEYKRLSQQLETAFNAAQWMDAADLIRKLKFVRKLRDELSRLEDSLMDL</sequence>
<evidence type="ECO:0000313" key="7">
    <source>
        <dbReference type="Proteomes" id="UP001595692"/>
    </source>
</evidence>
<dbReference type="InterPro" id="IPR004640">
    <property type="entry name" value="HscB"/>
</dbReference>
<dbReference type="PANTHER" id="PTHR14021:SF15">
    <property type="entry name" value="IRON-SULFUR CLUSTER CO-CHAPERONE PROTEIN HSCB"/>
    <property type="match status" value="1"/>
</dbReference>
<dbReference type="RefSeq" id="WP_377154792.1">
    <property type="nucleotide sequence ID" value="NZ_JBHSAF010000015.1"/>
</dbReference>
<dbReference type="Gene3D" id="1.10.287.110">
    <property type="entry name" value="DnaJ domain"/>
    <property type="match status" value="1"/>
</dbReference>
<dbReference type="InterPro" id="IPR036869">
    <property type="entry name" value="J_dom_sf"/>
</dbReference>
<feature type="domain" description="J" evidence="5">
    <location>
        <begin position="2"/>
        <end position="74"/>
    </location>
</feature>
<dbReference type="SUPFAM" id="SSF46565">
    <property type="entry name" value="Chaperone J-domain"/>
    <property type="match status" value="1"/>
</dbReference>
<evidence type="ECO:0000256" key="4">
    <source>
        <dbReference type="HAMAP-Rule" id="MF_00682"/>
    </source>
</evidence>
<evidence type="ECO:0000313" key="6">
    <source>
        <dbReference type="EMBL" id="MFC3915036.1"/>
    </source>
</evidence>
<dbReference type="SUPFAM" id="SSF47144">
    <property type="entry name" value="HSC20 (HSCB), C-terminal oligomerisation domain"/>
    <property type="match status" value="1"/>
</dbReference>
<keyword evidence="7" id="KW-1185">Reference proteome</keyword>
<accession>A0ABV8CTD8</accession>
<reference evidence="7" key="1">
    <citation type="journal article" date="2019" name="Int. J. Syst. Evol. Microbiol.">
        <title>The Global Catalogue of Microorganisms (GCM) 10K type strain sequencing project: providing services to taxonomists for standard genome sequencing and annotation.</title>
        <authorList>
            <consortium name="The Broad Institute Genomics Platform"/>
            <consortium name="The Broad Institute Genome Sequencing Center for Infectious Disease"/>
            <person name="Wu L."/>
            <person name="Ma J."/>
        </authorList>
    </citation>
    <scope>NUCLEOTIDE SEQUENCE [LARGE SCALE GENOMIC DNA]</scope>
    <source>
        <strain evidence="7">CCUG 54939</strain>
    </source>
</reference>
<proteinExistence type="inferred from homology"/>
<dbReference type="Pfam" id="PF07743">
    <property type="entry name" value="HSCB_C"/>
    <property type="match status" value="1"/>
</dbReference>
<dbReference type="InterPro" id="IPR009073">
    <property type="entry name" value="HscB_oligo_C"/>
</dbReference>
<evidence type="ECO:0000259" key="5">
    <source>
        <dbReference type="PROSITE" id="PS50076"/>
    </source>
</evidence>
<evidence type="ECO:0000256" key="3">
    <source>
        <dbReference type="ARBA" id="ARBA00025596"/>
    </source>
</evidence>
<dbReference type="HAMAP" id="MF_00682">
    <property type="entry name" value="HscB"/>
    <property type="match status" value="1"/>
</dbReference>
<comment type="function">
    <text evidence="3 4">Co-chaperone involved in the maturation of iron-sulfur cluster-containing proteins. Seems to help targeting proteins to be folded toward HscA.</text>
</comment>
<organism evidence="6 7">
    <name type="scientific">Pseudaeromonas sharmana</name>
    <dbReference type="NCBI Taxonomy" id="328412"/>
    <lineage>
        <taxon>Bacteria</taxon>
        <taxon>Pseudomonadati</taxon>
        <taxon>Pseudomonadota</taxon>
        <taxon>Gammaproteobacteria</taxon>
        <taxon>Aeromonadales</taxon>
        <taxon>Aeromonadaceae</taxon>
        <taxon>Pseudaeromonas</taxon>
    </lineage>
</organism>